<proteinExistence type="predicted"/>
<protein>
    <submittedName>
        <fullName evidence="2">Uncharacterized protein</fullName>
    </submittedName>
</protein>
<dbReference type="AlphaFoldDB" id="A0A8X6KG80"/>
<dbReference type="Gene3D" id="1.10.630.10">
    <property type="entry name" value="Cytochrome P450"/>
    <property type="match status" value="1"/>
</dbReference>
<dbReference type="GO" id="GO:0016705">
    <property type="term" value="F:oxidoreductase activity, acting on paired donors, with incorporation or reduction of molecular oxygen"/>
    <property type="evidence" value="ECO:0007669"/>
    <property type="project" value="InterPro"/>
</dbReference>
<dbReference type="GO" id="GO:0020037">
    <property type="term" value="F:heme binding"/>
    <property type="evidence" value="ECO:0007669"/>
    <property type="project" value="InterPro"/>
</dbReference>
<dbReference type="EMBL" id="BMAO01011241">
    <property type="protein sequence ID" value="GFQ72151.1"/>
    <property type="molecule type" value="Genomic_DNA"/>
</dbReference>
<comment type="caution">
    <text evidence="2">The sequence shown here is derived from an EMBL/GenBank/DDBJ whole genome shotgun (WGS) entry which is preliminary data.</text>
</comment>
<evidence type="ECO:0000313" key="3">
    <source>
        <dbReference type="Proteomes" id="UP000887116"/>
    </source>
</evidence>
<dbReference type="GO" id="GO:0005506">
    <property type="term" value="F:iron ion binding"/>
    <property type="evidence" value="ECO:0007669"/>
    <property type="project" value="InterPro"/>
</dbReference>
<keyword evidence="1" id="KW-0503">Monooxygenase</keyword>
<dbReference type="Proteomes" id="UP000887116">
    <property type="component" value="Unassembled WGS sequence"/>
</dbReference>
<evidence type="ECO:0000313" key="2">
    <source>
        <dbReference type="EMBL" id="GFQ72151.1"/>
    </source>
</evidence>
<evidence type="ECO:0000256" key="1">
    <source>
        <dbReference type="ARBA" id="ARBA00023033"/>
    </source>
</evidence>
<keyword evidence="1" id="KW-0560">Oxidoreductase</keyword>
<reference evidence="2" key="1">
    <citation type="submission" date="2020-07" db="EMBL/GenBank/DDBJ databases">
        <title>Multicomponent nature underlies the extraordinary mechanical properties of spider dragline silk.</title>
        <authorList>
            <person name="Kono N."/>
            <person name="Nakamura H."/>
            <person name="Mori M."/>
            <person name="Yoshida Y."/>
            <person name="Ohtoshi R."/>
            <person name="Malay A.D."/>
            <person name="Moran D.A.P."/>
            <person name="Tomita M."/>
            <person name="Numata K."/>
            <person name="Arakawa K."/>
        </authorList>
    </citation>
    <scope>NUCLEOTIDE SEQUENCE</scope>
</reference>
<dbReference type="GO" id="GO:0004497">
    <property type="term" value="F:monooxygenase activity"/>
    <property type="evidence" value="ECO:0007669"/>
    <property type="project" value="UniProtKB-KW"/>
</dbReference>
<keyword evidence="3" id="KW-1185">Reference proteome</keyword>
<gene>
    <name evidence="2" type="ORF">TNCT_219341</name>
</gene>
<organism evidence="2 3">
    <name type="scientific">Trichonephila clavata</name>
    <name type="common">Joro spider</name>
    <name type="synonym">Nephila clavata</name>
    <dbReference type="NCBI Taxonomy" id="2740835"/>
    <lineage>
        <taxon>Eukaryota</taxon>
        <taxon>Metazoa</taxon>
        <taxon>Ecdysozoa</taxon>
        <taxon>Arthropoda</taxon>
        <taxon>Chelicerata</taxon>
        <taxon>Arachnida</taxon>
        <taxon>Araneae</taxon>
        <taxon>Araneomorphae</taxon>
        <taxon>Entelegynae</taxon>
        <taxon>Araneoidea</taxon>
        <taxon>Nephilidae</taxon>
        <taxon>Trichonephila</taxon>
    </lineage>
</organism>
<sequence length="196" mass="23114">MAKRTFWYGSYKDNLKRPLHEVEIKRYQELRKFIIYGYSQGACPFISICKPHYVSGIRSCASKRVFITGNEALDSTLSYFDTKRWQDVRNKIRELLSTENWMFRYAFEDIVETMYKQLTIIKKDYGNGRPVDVKRIFDAFTFDAACNVLLLTEYETIKNPDSDLLKEIKRILDTSDNFAEKLILRSKFLSLLASYS</sequence>
<dbReference type="InterPro" id="IPR036396">
    <property type="entry name" value="Cyt_P450_sf"/>
</dbReference>
<accession>A0A8X6KG80</accession>
<dbReference type="SUPFAM" id="SSF48264">
    <property type="entry name" value="Cytochrome P450"/>
    <property type="match status" value="1"/>
</dbReference>
<name>A0A8X6KG80_TRICU</name>